<name>A0A915CSJ8_9BILA</name>
<reference evidence="3" key="1">
    <citation type="submission" date="2022-11" db="UniProtKB">
        <authorList>
            <consortium name="WormBaseParasite"/>
        </authorList>
    </citation>
    <scope>IDENTIFICATION</scope>
</reference>
<evidence type="ECO:0000313" key="3">
    <source>
        <dbReference type="WBParaSite" id="jg11784"/>
    </source>
</evidence>
<feature type="compositionally biased region" description="Basic and acidic residues" evidence="1">
    <location>
        <begin position="101"/>
        <end position="112"/>
    </location>
</feature>
<dbReference type="Gene3D" id="2.40.10.10">
    <property type="entry name" value="Trypsin-like serine proteases"/>
    <property type="match status" value="1"/>
</dbReference>
<sequence length="229" mass="25984">MQTIGKNIVKDACEIEARWAALILDSNATIVCGATLVTNSHLITSRECLVRHLKQNNGAYSVTMMYSDTKINVEFFAYSYSHELALVQLVENFSDLNGETKPPKWGEHRISPERQQVPEQKGVRHHDTAHTPDKAEHQNVAKAMSSQMVFLKPQGYYIKLGGVCQDYEDGVCETVDMIQVEIEFGIFDSFAERSYGDFAIIQLKKNLDGQLFEDNKIKVACLQTKKKRY</sequence>
<evidence type="ECO:0000313" key="2">
    <source>
        <dbReference type="Proteomes" id="UP000887574"/>
    </source>
</evidence>
<feature type="compositionally biased region" description="Basic and acidic residues" evidence="1">
    <location>
        <begin position="121"/>
        <end position="138"/>
    </location>
</feature>
<organism evidence="2 3">
    <name type="scientific">Ditylenchus dipsaci</name>
    <dbReference type="NCBI Taxonomy" id="166011"/>
    <lineage>
        <taxon>Eukaryota</taxon>
        <taxon>Metazoa</taxon>
        <taxon>Ecdysozoa</taxon>
        <taxon>Nematoda</taxon>
        <taxon>Chromadorea</taxon>
        <taxon>Rhabditida</taxon>
        <taxon>Tylenchina</taxon>
        <taxon>Tylenchomorpha</taxon>
        <taxon>Sphaerularioidea</taxon>
        <taxon>Anguinidae</taxon>
        <taxon>Anguininae</taxon>
        <taxon>Ditylenchus</taxon>
    </lineage>
</organism>
<evidence type="ECO:0000256" key="1">
    <source>
        <dbReference type="SAM" id="MobiDB-lite"/>
    </source>
</evidence>
<proteinExistence type="predicted"/>
<dbReference type="InterPro" id="IPR009003">
    <property type="entry name" value="Peptidase_S1_PA"/>
</dbReference>
<dbReference type="Proteomes" id="UP000887574">
    <property type="component" value="Unplaced"/>
</dbReference>
<protein>
    <submittedName>
        <fullName evidence="3">Peptidase S1 domain-containing protein</fullName>
    </submittedName>
</protein>
<dbReference type="WBParaSite" id="jg11784">
    <property type="protein sequence ID" value="jg11784"/>
    <property type="gene ID" value="jg11784"/>
</dbReference>
<dbReference type="SUPFAM" id="SSF50494">
    <property type="entry name" value="Trypsin-like serine proteases"/>
    <property type="match status" value="1"/>
</dbReference>
<keyword evidence="2" id="KW-1185">Reference proteome</keyword>
<dbReference type="InterPro" id="IPR043504">
    <property type="entry name" value="Peptidase_S1_PA_chymotrypsin"/>
</dbReference>
<dbReference type="AlphaFoldDB" id="A0A915CSJ8"/>
<accession>A0A915CSJ8</accession>
<feature type="region of interest" description="Disordered" evidence="1">
    <location>
        <begin position="100"/>
        <end position="138"/>
    </location>
</feature>